<evidence type="ECO:0000313" key="3">
    <source>
        <dbReference type="Proteomes" id="UP000324832"/>
    </source>
</evidence>
<keyword evidence="3" id="KW-1185">Reference proteome</keyword>
<reference evidence="2 3" key="1">
    <citation type="submission" date="2017-07" db="EMBL/GenBank/DDBJ databases">
        <authorList>
            <person name="Talla V."/>
            <person name="Backstrom N."/>
        </authorList>
    </citation>
    <scope>NUCLEOTIDE SEQUENCE [LARGE SCALE GENOMIC DNA]</scope>
</reference>
<evidence type="ECO:0000256" key="1">
    <source>
        <dbReference type="SAM" id="MobiDB-lite"/>
    </source>
</evidence>
<accession>A0A5E4Q5R5</accession>
<dbReference type="Proteomes" id="UP000324832">
    <property type="component" value="Unassembled WGS sequence"/>
</dbReference>
<organism evidence="2 3">
    <name type="scientific">Leptidea sinapis</name>
    <dbReference type="NCBI Taxonomy" id="189913"/>
    <lineage>
        <taxon>Eukaryota</taxon>
        <taxon>Metazoa</taxon>
        <taxon>Ecdysozoa</taxon>
        <taxon>Arthropoda</taxon>
        <taxon>Hexapoda</taxon>
        <taxon>Insecta</taxon>
        <taxon>Pterygota</taxon>
        <taxon>Neoptera</taxon>
        <taxon>Endopterygota</taxon>
        <taxon>Lepidoptera</taxon>
        <taxon>Glossata</taxon>
        <taxon>Ditrysia</taxon>
        <taxon>Papilionoidea</taxon>
        <taxon>Pieridae</taxon>
        <taxon>Dismorphiinae</taxon>
        <taxon>Leptidea</taxon>
    </lineage>
</organism>
<feature type="region of interest" description="Disordered" evidence="1">
    <location>
        <begin position="209"/>
        <end position="237"/>
    </location>
</feature>
<dbReference type="EMBL" id="FZQP02001515">
    <property type="protein sequence ID" value="VVC93080.1"/>
    <property type="molecule type" value="Genomic_DNA"/>
</dbReference>
<feature type="compositionally biased region" description="Polar residues" evidence="1">
    <location>
        <begin position="209"/>
        <end position="228"/>
    </location>
</feature>
<name>A0A5E4Q5R5_9NEOP</name>
<sequence length="237" mass="26814">MDALKDSLNTLAEMFEQKMSEFQQGLDNGPITNTSLAAEFNSFRTFVLFAMNTLQRQVEFLGIEVDRLEMRRRRKMLLVHGVSEDKSEDVTSRVCKVVGEHLGVTGFSVASIKSSHRLGRPSEKKPRPIVVKFADVALRDTVWFSKTGFKASGLTVSEFLTKSRHNLFMEARQRFGINKCWTRDGCIHIIAPDGSHHRAEWKADLHSIPQTSKQTSKPLTQCTASLTSRSKRTVKNK</sequence>
<dbReference type="AlphaFoldDB" id="A0A5E4Q5R5"/>
<proteinExistence type="predicted"/>
<gene>
    <name evidence="2" type="ORF">LSINAPIS_LOCUS5352</name>
</gene>
<evidence type="ECO:0000313" key="2">
    <source>
        <dbReference type="EMBL" id="VVC93080.1"/>
    </source>
</evidence>
<dbReference type="Gene3D" id="3.30.70.1820">
    <property type="entry name" value="L1 transposable element, RRM domain"/>
    <property type="match status" value="1"/>
</dbReference>
<protein>
    <submittedName>
        <fullName evidence="2">Uncharacterized protein</fullName>
    </submittedName>
</protein>